<dbReference type="Pfam" id="PF01522">
    <property type="entry name" value="Polysacc_deac_1"/>
    <property type="match status" value="1"/>
</dbReference>
<evidence type="ECO:0000256" key="3">
    <source>
        <dbReference type="SAM" id="MobiDB-lite"/>
    </source>
</evidence>
<proteinExistence type="predicted"/>
<dbReference type="EMBL" id="BSDE01000003">
    <property type="protein sequence ID" value="GLH73575.1"/>
    <property type="molecule type" value="Genomic_DNA"/>
</dbReference>
<feature type="region of interest" description="Disordered" evidence="3">
    <location>
        <begin position="243"/>
        <end position="276"/>
    </location>
</feature>
<feature type="compositionally biased region" description="Pro residues" evidence="3">
    <location>
        <begin position="249"/>
        <end position="263"/>
    </location>
</feature>
<dbReference type="PANTHER" id="PTHR10587">
    <property type="entry name" value="GLYCOSYL TRANSFERASE-RELATED"/>
    <property type="match status" value="1"/>
</dbReference>
<reference evidence="5 6" key="1">
    <citation type="journal article" date="2023" name="Antonie Van Leeuwenhoek">
        <title>Mesoterricola silvestris gen. nov., sp. nov., Mesoterricola sediminis sp. nov., Geothrix oryzae sp. nov., Geothrix edaphica sp. nov., Geothrix rubra sp. nov., and Geothrix limicola sp. nov., six novel members of Acidobacteriota isolated from soils.</title>
        <authorList>
            <person name="Itoh H."/>
            <person name="Sugisawa Y."/>
            <person name="Mise K."/>
            <person name="Xu Z."/>
            <person name="Kuniyasu M."/>
            <person name="Ushijima N."/>
            <person name="Kawano K."/>
            <person name="Kobayashi E."/>
            <person name="Shiratori Y."/>
            <person name="Masuda Y."/>
            <person name="Senoo K."/>
        </authorList>
    </citation>
    <scope>NUCLEOTIDE SEQUENCE [LARGE SCALE GENOMIC DNA]</scope>
    <source>
        <strain evidence="5 6">Red804</strain>
    </source>
</reference>
<evidence type="ECO:0000256" key="1">
    <source>
        <dbReference type="ARBA" id="ARBA00022723"/>
    </source>
</evidence>
<dbReference type="CDD" id="cd10917">
    <property type="entry name" value="CE4_NodB_like_6s_7s"/>
    <property type="match status" value="1"/>
</dbReference>
<keyword evidence="1" id="KW-0479">Metal-binding</keyword>
<feature type="domain" description="NodB homology" evidence="4">
    <location>
        <begin position="296"/>
        <end position="498"/>
    </location>
</feature>
<evidence type="ECO:0000256" key="2">
    <source>
        <dbReference type="ARBA" id="ARBA00022801"/>
    </source>
</evidence>
<dbReference type="InterPro" id="IPR050248">
    <property type="entry name" value="Polysacc_deacetylase_ArnD"/>
</dbReference>
<feature type="compositionally biased region" description="Low complexity" evidence="3">
    <location>
        <begin position="264"/>
        <end position="276"/>
    </location>
</feature>
<dbReference type="PRINTS" id="PR01217">
    <property type="entry name" value="PRICHEXTENSN"/>
</dbReference>
<feature type="region of interest" description="Disordered" evidence="3">
    <location>
        <begin position="103"/>
        <end position="181"/>
    </location>
</feature>
<accession>A0ABQ5QGR3</accession>
<dbReference type="PROSITE" id="PS51677">
    <property type="entry name" value="NODB"/>
    <property type="match status" value="1"/>
</dbReference>
<dbReference type="Proteomes" id="UP001165069">
    <property type="component" value="Unassembled WGS sequence"/>
</dbReference>
<sequence length="530" mass="57663">MRARHAAALLLALAACGRNTPPEAASRQASPAIPVTRAWSWHPLGGLAVIEGEVGEATDLLLEGRSIKERRFAEAGPVRWEFFRPPEGEEAVLRTLDGRELARFTFSPQPPSRFARRPQPAPEPEPHPSPAPRVAPSAPQPPSPSVRSEARLHSQAMPSIPERKAQALPTPSPAPTTEAPAPKARLEAWLRKLLSLSGSEAPAPKTRAEARLRSAPPTAIPDRQPLRMPSVSTAPEITGRAANSTLPELAPPPAKAAPAPSPSLPLGASSLPASASPQWPGMGEALNLTRGPGGQKRILLSFDGGSSAEVAAEVLDLLKARGVHTTLFLTGAFIERYPALVRRMAAEGHELGNHTMHHPHFAPGMKRDPQWTRERIQRELLDADAALVRLLGRPMDPFWRAPYGEHTPEIRRWAEELGYRHVGWSEGADTLDWATPKDRRLYRTGDAIVQRLQQRLGRDGDGLIVLMHLGSARVMGDRPTDGLGAFMDRAQKEGWTFVSAGTILRDLGKPIWDPHQRLAWLNGSAPARSR</sequence>
<dbReference type="PANTHER" id="PTHR10587:SF133">
    <property type="entry name" value="CHITIN DEACETYLASE 1-RELATED"/>
    <property type="match status" value="1"/>
</dbReference>
<evidence type="ECO:0000259" key="4">
    <source>
        <dbReference type="PROSITE" id="PS51677"/>
    </source>
</evidence>
<dbReference type="SUPFAM" id="SSF88713">
    <property type="entry name" value="Glycoside hydrolase/deacetylase"/>
    <property type="match status" value="1"/>
</dbReference>
<dbReference type="PROSITE" id="PS51257">
    <property type="entry name" value="PROKAR_LIPOPROTEIN"/>
    <property type="match status" value="1"/>
</dbReference>
<dbReference type="RefSeq" id="WP_285574900.1">
    <property type="nucleotide sequence ID" value="NZ_BSDE01000003.1"/>
</dbReference>
<dbReference type="InterPro" id="IPR002509">
    <property type="entry name" value="NODB_dom"/>
</dbReference>
<dbReference type="InterPro" id="IPR011330">
    <property type="entry name" value="Glyco_hydro/deAcase_b/a-brl"/>
</dbReference>
<evidence type="ECO:0000313" key="6">
    <source>
        <dbReference type="Proteomes" id="UP001165069"/>
    </source>
</evidence>
<evidence type="ECO:0000313" key="5">
    <source>
        <dbReference type="EMBL" id="GLH73575.1"/>
    </source>
</evidence>
<gene>
    <name evidence="5" type="ORF">GETHLI_20770</name>
</gene>
<feature type="compositionally biased region" description="Pro residues" evidence="3">
    <location>
        <begin position="119"/>
        <end position="144"/>
    </location>
</feature>
<dbReference type="Gene3D" id="3.20.20.370">
    <property type="entry name" value="Glycoside hydrolase/deacetylase"/>
    <property type="match status" value="1"/>
</dbReference>
<comment type="caution">
    <text evidence="5">The sequence shown here is derived from an EMBL/GenBank/DDBJ whole genome shotgun (WGS) entry which is preliminary data.</text>
</comment>
<name>A0ABQ5QGR3_9BACT</name>
<keyword evidence="2" id="KW-0378">Hydrolase</keyword>
<keyword evidence="6" id="KW-1185">Reference proteome</keyword>
<feature type="region of interest" description="Disordered" evidence="3">
    <location>
        <begin position="197"/>
        <end position="230"/>
    </location>
</feature>
<organism evidence="5 6">
    <name type="scientific">Geothrix limicola</name>
    <dbReference type="NCBI Taxonomy" id="2927978"/>
    <lineage>
        <taxon>Bacteria</taxon>
        <taxon>Pseudomonadati</taxon>
        <taxon>Acidobacteriota</taxon>
        <taxon>Holophagae</taxon>
        <taxon>Holophagales</taxon>
        <taxon>Holophagaceae</taxon>
        <taxon>Geothrix</taxon>
    </lineage>
</organism>
<protein>
    <recommendedName>
        <fullName evidence="4">NodB homology domain-containing protein</fullName>
    </recommendedName>
</protein>